<proteinExistence type="predicted"/>
<gene>
    <name evidence="1" type="ORF">JG687_00008290</name>
</gene>
<organism evidence="1 2">
    <name type="scientific">Phytophthora cactorum</name>
    <dbReference type="NCBI Taxonomy" id="29920"/>
    <lineage>
        <taxon>Eukaryota</taxon>
        <taxon>Sar</taxon>
        <taxon>Stramenopiles</taxon>
        <taxon>Oomycota</taxon>
        <taxon>Peronosporomycetes</taxon>
        <taxon>Peronosporales</taxon>
        <taxon>Peronosporaceae</taxon>
        <taxon>Phytophthora</taxon>
    </lineage>
</organism>
<evidence type="ECO:0000313" key="2">
    <source>
        <dbReference type="Proteomes" id="UP000688947"/>
    </source>
</evidence>
<dbReference type="AlphaFoldDB" id="A0A8T1UHC1"/>
<comment type="caution">
    <text evidence="1">The sequence shown here is derived from an EMBL/GenBank/DDBJ whole genome shotgun (WGS) entry which is preliminary data.</text>
</comment>
<reference evidence="1" key="1">
    <citation type="submission" date="2021-01" db="EMBL/GenBank/DDBJ databases">
        <title>Phytophthora aleatoria, a newly-described species from Pinus radiata is distinct from Phytophthora cactorum isolates based on comparative genomics.</title>
        <authorList>
            <person name="Mcdougal R."/>
            <person name="Panda P."/>
            <person name="Williams N."/>
            <person name="Studholme D.J."/>
        </authorList>
    </citation>
    <scope>NUCLEOTIDE SEQUENCE</scope>
    <source>
        <strain evidence="1">NZFS 3830</strain>
    </source>
</reference>
<dbReference type="EMBL" id="JAENGZ010000393">
    <property type="protein sequence ID" value="KAG6960307.1"/>
    <property type="molecule type" value="Genomic_DNA"/>
</dbReference>
<evidence type="ECO:0000313" key="1">
    <source>
        <dbReference type="EMBL" id="KAG6960307.1"/>
    </source>
</evidence>
<name>A0A8T1UHC1_9STRA</name>
<protein>
    <submittedName>
        <fullName evidence="1">Uncharacterized protein</fullName>
    </submittedName>
</protein>
<accession>A0A8T1UHC1</accession>
<sequence length="61" mass="7029">MTITKSRCHQRAAADGYHVGHGIQFRCPSASKPQTVSRYRLLSYDQVERPHVEKRAIVVEY</sequence>
<dbReference type="Proteomes" id="UP000688947">
    <property type="component" value="Unassembled WGS sequence"/>
</dbReference>